<dbReference type="STRING" id="1077348.A0A2G8RYC7"/>
<gene>
    <name evidence="3" type="ORF">GSI_12245</name>
</gene>
<protein>
    <recommendedName>
        <fullName evidence="2">DUF6570 domain-containing protein</fullName>
    </recommendedName>
</protein>
<organism evidence="3 4">
    <name type="scientific">Ganoderma sinense ZZ0214-1</name>
    <dbReference type="NCBI Taxonomy" id="1077348"/>
    <lineage>
        <taxon>Eukaryota</taxon>
        <taxon>Fungi</taxon>
        <taxon>Dikarya</taxon>
        <taxon>Basidiomycota</taxon>
        <taxon>Agaricomycotina</taxon>
        <taxon>Agaricomycetes</taxon>
        <taxon>Polyporales</taxon>
        <taxon>Polyporaceae</taxon>
        <taxon>Ganoderma</taxon>
    </lineage>
</organism>
<evidence type="ECO:0000313" key="3">
    <source>
        <dbReference type="EMBL" id="PIL26487.1"/>
    </source>
</evidence>
<comment type="caution">
    <text evidence="3">The sequence shown here is derived from an EMBL/GenBank/DDBJ whole genome shotgun (WGS) entry which is preliminary data.</text>
</comment>
<dbReference type="InterPro" id="IPR046700">
    <property type="entry name" value="DUF6570"/>
</dbReference>
<reference evidence="3 4" key="1">
    <citation type="journal article" date="2015" name="Sci. Rep.">
        <title>Chromosome-level genome map provides insights into diverse defense mechanisms in the medicinal fungus Ganoderma sinense.</title>
        <authorList>
            <person name="Zhu Y."/>
            <person name="Xu J."/>
            <person name="Sun C."/>
            <person name="Zhou S."/>
            <person name="Xu H."/>
            <person name="Nelson D.R."/>
            <person name="Qian J."/>
            <person name="Song J."/>
            <person name="Luo H."/>
            <person name="Xiang L."/>
            <person name="Li Y."/>
            <person name="Xu Z."/>
            <person name="Ji A."/>
            <person name="Wang L."/>
            <person name="Lu S."/>
            <person name="Hayward A."/>
            <person name="Sun W."/>
            <person name="Li X."/>
            <person name="Schwartz D.C."/>
            <person name="Wang Y."/>
            <person name="Chen S."/>
        </authorList>
    </citation>
    <scope>NUCLEOTIDE SEQUENCE [LARGE SCALE GENOMIC DNA]</scope>
    <source>
        <strain evidence="3 4">ZZ0214-1</strain>
    </source>
</reference>
<evidence type="ECO:0000256" key="1">
    <source>
        <dbReference type="SAM" id="MobiDB-lite"/>
    </source>
</evidence>
<evidence type="ECO:0000313" key="4">
    <source>
        <dbReference type="Proteomes" id="UP000230002"/>
    </source>
</evidence>
<feature type="compositionally biased region" description="Basic and acidic residues" evidence="1">
    <location>
        <begin position="18"/>
        <end position="30"/>
    </location>
</feature>
<dbReference type="Proteomes" id="UP000230002">
    <property type="component" value="Unassembled WGS sequence"/>
</dbReference>
<evidence type="ECO:0000259" key="2">
    <source>
        <dbReference type="Pfam" id="PF20209"/>
    </source>
</evidence>
<dbReference type="EMBL" id="AYKW01000045">
    <property type="protein sequence ID" value="PIL26487.1"/>
    <property type="molecule type" value="Genomic_DNA"/>
</dbReference>
<feature type="domain" description="DUF6570" evidence="2">
    <location>
        <begin position="34"/>
        <end position="96"/>
    </location>
</feature>
<proteinExistence type="predicted"/>
<dbReference type="AlphaFoldDB" id="A0A2G8RYC7"/>
<dbReference type="Pfam" id="PF20209">
    <property type="entry name" value="DUF6570"/>
    <property type="match status" value="1"/>
</dbReference>
<keyword evidence="4" id="KW-1185">Reference proteome</keyword>
<accession>A0A2G8RYC7</accession>
<dbReference type="OrthoDB" id="432234at2759"/>
<sequence>MHFRKRLSQTRVDEDADEHPFQEPDSENRSSDYVQRVLPPPPETIRDTVCIVYVGGSKPTKKTISKFGPALAKKSRVRTMINFLVSDNVHYACDMTFHGFEPRNLDMLFDNDDASEDEAVPCAIDVGVIDDSEIIRAAVSDYTLRDEDGDAPDDNSTLLMENVGYTLSDESPKSYRSMKMKALSHCMNGGRFTSKIPVY</sequence>
<name>A0A2G8RYC7_9APHY</name>
<feature type="region of interest" description="Disordered" evidence="1">
    <location>
        <begin position="1"/>
        <end position="34"/>
    </location>
</feature>